<dbReference type="InterPro" id="IPR015919">
    <property type="entry name" value="Cadherin-like_sf"/>
</dbReference>
<evidence type="ECO:0000256" key="11">
    <source>
        <dbReference type="PROSITE-ProRule" id="PRU00043"/>
    </source>
</evidence>
<feature type="domain" description="Cadherin" evidence="13">
    <location>
        <begin position="125"/>
        <end position="233"/>
    </location>
</feature>
<dbReference type="InterPro" id="IPR050174">
    <property type="entry name" value="Protocadherin/Cadherin-CA"/>
</dbReference>
<evidence type="ECO:0000256" key="3">
    <source>
        <dbReference type="ARBA" id="ARBA00022692"/>
    </source>
</evidence>
<reference evidence="14 15" key="1">
    <citation type="submission" date="2019-09" db="EMBL/GenBank/DDBJ databases">
        <title>Bird 10,000 Genomes (B10K) Project - Family phase.</title>
        <authorList>
            <person name="Zhang G."/>
        </authorList>
    </citation>
    <scope>NUCLEOTIDE SEQUENCE [LARGE SCALE GENOMIC DNA]</scope>
    <source>
        <strain evidence="14">B10K-DU-030-41</strain>
        <tissue evidence="14">Muscle</tissue>
    </source>
</reference>
<gene>
    <name evidence="14" type="primary">Pcdhga12</name>
    <name evidence="14" type="ORF">SAPAEN_R00706</name>
</gene>
<keyword evidence="9" id="KW-0472">Membrane</keyword>
<protein>
    <submittedName>
        <fullName evidence="14">PCDGC protein</fullName>
    </submittedName>
</protein>
<keyword evidence="10" id="KW-0325">Glycoprotein</keyword>
<dbReference type="PRINTS" id="PR00205">
    <property type="entry name" value="CADHERIN"/>
</dbReference>
<dbReference type="FunFam" id="2.60.40.60:FF:000006">
    <property type="entry name" value="Protocadherin alpha 2"/>
    <property type="match status" value="1"/>
</dbReference>
<evidence type="ECO:0000256" key="5">
    <source>
        <dbReference type="ARBA" id="ARBA00022737"/>
    </source>
</evidence>
<dbReference type="GO" id="GO:0005886">
    <property type="term" value="C:plasma membrane"/>
    <property type="evidence" value="ECO:0007669"/>
    <property type="project" value="InterPro"/>
</dbReference>
<dbReference type="Proteomes" id="UP000589485">
    <property type="component" value="Unassembled WGS sequence"/>
</dbReference>
<comment type="subcellular location">
    <subcellularLocation>
        <location evidence="2">Membrane</location>
        <topology evidence="2">Single-pass membrane protein</topology>
    </subcellularLocation>
</comment>
<evidence type="ECO:0000313" key="15">
    <source>
        <dbReference type="Proteomes" id="UP000589485"/>
    </source>
</evidence>
<keyword evidence="5" id="KW-0677">Repeat</keyword>
<dbReference type="GO" id="GO:0005509">
    <property type="term" value="F:calcium ion binding"/>
    <property type="evidence" value="ECO:0007669"/>
    <property type="project" value="UniProtKB-UniRule"/>
</dbReference>
<organism evidence="14 15">
    <name type="scientific">Sapayoa aenigma</name>
    <name type="common">broad-billed sapayoa</name>
    <dbReference type="NCBI Taxonomy" id="239371"/>
    <lineage>
        <taxon>Eukaryota</taxon>
        <taxon>Metazoa</taxon>
        <taxon>Chordata</taxon>
        <taxon>Craniata</taxon>
        <taxon>Vertebrata</taxon>
        <taxon>Euteleostomi</taxon>
        <taxon>Archelosauria</taxon>
        <taxon>Archosauria</taxon>
        <taxon>Dinosauria</taxon>
        <taxon>Saurischia</taxon>
        <taxon>Theropoda</taxon>
        <taxon>Coelurosauria</taxon>
        <taxon>Aves</taxon>
        <taxon>Neognathae</taxon>
        <taxon>Neoaves</taxon>
        <taxon>Telluraves</taxon>
        <taxon>Australaves</taxon>
        <taxon>Passeriformes</taxon>
        <taxon>Tyrannidae</taxon>
        <taxon>Sapayoa</taxon>
    </lineage>
</organism>
<keyword evidence="4 12" id="KW-0732">Signal</keyword>
<comment type="caution">
    <text evidence="14">The sequence shown here is derived from an EMBL/GenBank/DDBJ whole genome shotgun (WGS) entry which is preliminary data.</text>
</comment>
<feature type="non-terminal residue" evidence="14">
    <location>
        <position position="451"/>
    </location>
</feature>
<dbReference type="AlphaFoldDB" id="A0A7K7TIM1"/>
<proteinExistence type="predicted"/>
<name>A0A7K7TIM1_9TYRA</name>
<evidence type="ECO:0000256" key="10">
    <source>
        <dbReference type="ARBA" id="ARBA00023180"/>
    </source>
</evidence>
<dbReference type="InterPro" id="IPR020894">
    <property type="entry name" value="Cadherin_CS"/>
</dbReference>
<evidence type="ECO:0000256" key="4">
    <source>
        <dbReference type="ARBA" id="ARBA00022729"/>
    </source>
</evidence>
<dbReference type="PANTHER" id="PTHR24028">
    <property type="entry name" value="CADHERIN-87A"/>
    <property type="match status" value="1"/>
</dbReference>
<dbReference type="PANTHER" id="PTHR24028:SF234">
    <property type="entry name" value="PROTOCADHERIN GAMMA-A3"/>
    <property type="match status" value="1"/>
</dbReference>
<dbReference type="SUPFAM" id="SSF49313">
    <property type="entry name" value="Cadherin-like"/>
    <property type="match status" value="4"/>
</dbReference>
<dbReference type="CDD" id="cd11304">
    <property type="entry name" value="Cadherin_repeat"/>
    <property type="match status" value="4"/>
</dbReference>
<dbReference type="FunFam" id="2.60.40.60:FF:000129">
    <property type="entry name" value="protocadherin alpha-C2 isoform X1"/>
    <property type="match status" value="1"/>
</dbReference>
<evidence type="ECO:0000256" key="9">
    <source>
        <dbReference type="ARBA" id="ARBA00023136"/>
    </source>
</evidence>
<evidence type="ECO:0000259" key="13">
    <source>
        <dbReference type="PROSITE" id="PS50268"/>
    </source>
</evidence>
<dbReference type="OrthoDB" id="6252479at2759"/>
<dbReference type="Pfam" id="PF00028">
    <property type="entry name" value="Cadherin"/>
    <property type="match status" value="3"/>
</dbReference>
<feature type="signal peptide" evidence="12">
    <location>
        <begin position="1"/>
        <end position="20"/>
    </location>
</feature>
<comment type="function">
    <text evidence="1">Potential calcium-dependent cell-adhesion protein. May be involved in the establishment and maintenance of specific neuronal connections in the brain.</text>
</comment>
<keyword evidence="8" id="KW-1133">Transmembrane helix</keyword>
<dbReference type="FunFam" id="2.60.40.60:FF:000002">
    <property type="entry name" value="Protocadherin alpha 2"/>
    <property type="match status" value="1"/>
</dbReference>
<sequence length="451" mass="49431">RRQRVLLWGVLMAAWEAAWGQLRYSVPEEMPKGSFVGDVAKDLGLQLPPSRDRGVRVIDRGRTQYFALHRKSGHLVTAERIDREQLCESLQQCVLRFELIEEGEMKIFGIEVEVMDINDNTPSFREAETELRLSETTAPGSRFSLAEAHDPDWGQNSLQTYNLTGDEHFSLAVQKGPGGDQRPELVLAKALDREKEAFHHLVLRASDGGDPARTGTARIRVTVLDANDNAPVFSQAEYTVRVPEDNLPAGSLVLRVRATDMDTGTNGRVSYSFGNVPDGVRALFTIDRESGEIRTEGPLDFEEKSKYSFGLEARDGGGLTGHCQVQIDITDDNDNSPEVTILFLSSPVPEDAPVGTVVALLKVRDRDSGENGQVSCELSGEAPLSIVVSPGGSYKVVTASALDREQAAEHRVTVVARDRGSPALWSRTELVLEVSDVNDNAPVFEEAAYSA</sequence>
<feature type="non-terminal residue" evidence="14">
    <location>
        <position position="1"/>
    </location>
</feature>
<keyword evidence="15" id="KW-1185">Reference proteome</keyword>
<feature type="domain" description="Cadherin" evidence="13">
    <location>
        <begin position="234"/>
        <end position="339"/>
    </location>
</feature>
<dbReference type="GO" id="GO:0007156">
    <property type="term" value="P:homophilic cell adhesion via plasma membrane adhesion molecules"/>
    <property type="evidence" value="ECO:0007669"/>
    <property type="project" value="InterPro"/>
</dbReference>
<feature type="domain" description="Cadherin" evidence="13">
    <location>
        <begin position="348"/>
        <end position="444"/>
    </location>
</feature>
<accession>A0A7K7TIM1</accession>
<keyword evidence="6 11" id="KW-0106">Calcium</keyword>
<dbReference type="Pfam" id="PF08266">
    <property type="entry name" value="Cadherin_2"/>
    <property type="match status" value="1"/>
</dbReference>
<dbReference type="PROSITE" id="PS00232">
    <property type="entry name" value="CADHERIN_1"/>
    <property type="match status" value="2"/>
</dbReference>
<evidence type="ECO:0000256" key="8">
    <source>
        <dbReference type="ARBA" id="ARBA00022989"/>
    </source>
</evidence>
<keyword evidence="3" id="KW-0812">Transmembrane</keyword>
<dbReference type="PROSITE" id="PS50268">
    <property type="entry name" value="CADHERIN_2"/>
    <property type="match status" value="4"/>
</dbReference>
<dbReference type="Gene3D" id="2.60.40.60">
    <property type="entry name" value="Cadherins"/>
    <property type="match status" value="4"/>
</dbReference>
<dbReference type="FunFam" id="2.60.40.60:FF:000018">
    <property type="entry name" value="Protocadherin gamma c3"/>
    <property type="match status" value="1"/>
</dbReference>
<keyword evidence="7" id="KW-0130">Cell adhesion</keyword>
<dbReference type="EMBL" id="VZSY01002761">
    <property type="protein sequence ID" value="NXA15712.1"/>
    <property type="molecule type" value="Genomic_DNA"/>
</dbReference>
<evidence type="ECO:0000256" key="2">
    <source>
        <dbReference type="ARBA" id="ARBA00004167"/>
    </source>
</evidence>
<evidence type="ECO:0000256" key="1">
    <source>
        <dbReference type="ARBA" id="ARBA00003436"/>
    </source>
</evidence>
<dbReference type="SMART" id="SM00112">
    <property type="entry name" value="CA"/>
    <property type="match status" value="4"/>
</dbReference>
<dbReference type="InterPro" id="IPR013164">
    <property type="entry name" value="Cadherin_N"/>
</dbReference>
<feature type="domain" description="Cadherin" evidence="13">
    <location>
        <begin position="65"/>
        <end position="124"/>
    </location>
</feature>
<evidence type="ECO:0000256" key="12">
    <source>
        <dbReference type="SAM" id="SignalP"/>
    </source>
</evidence>
<evidence type="ECO:0000256" key="7">
    <source>
        <dbReference type="ARBA" id="ARBA00022889"/>
    </source>
</evidence>
<dbReference type="InterPro" id="IPR002126">
    <property type="entry name" value="Cadherin-like_dom"/>
</dbReference>
<feature type="chain" id="PRO_5029730401" evidence="12">
    <location>
        <begin position="21"/>
        <end position="451"/>
    </location>
</feature>
<evidence type="ECO:0000256" key="6">
    <source>
        <dbReference type="ARBA" id="ARBA00022837"/>
    </source>
</evidence>
<evidence type="ECO:0000313" key="14">
    <source>
        <dbReference type="EMBL" id="NXA15712.1"/>
    </source>
</evidence>